<dbReference type="InterPro" id="IPR010482">
    <property type="entry name" value="TECPR1-like_DysF"/>
</dbReference>
<dbReference type="RefSeq" id="XP_043050816.1">
    <property type="nucleotide sequence ID" value="XM_043194492.1"/>
</dbReference>
<keyword evidence="3" id="KW-1133">Transmembrane helix</keyword>
<dbReference type="PANTHER" id="PTHR31679">
    <property type="entry name" value="PEROXISOMAL MEMBRANE PROTEIN PEX30-RELATED"/>
    <property type="match status" value="1"/>
</dbReference>
<dbReference type="Proteomes" id="UP000790833">
    <property type="component" value="Unassembled WGS sequence"/>
</dbReference>
<evidence type="ECO:0000256" key="3">
    <source>
        <dbReference type="ARBA" id="ARBA00022989"/>
    </source>
</evidence>
<evidence type="ECO:0000313" key="6">
    <source>
        <dbReference type="EMBL" id="KAG7195269.1"/>
    </source>
</evidence>
<comment type="caution">
    <text evidence="6">The sequence shown here is derived from an EMBL/GenBank/DDBJ whole genome shotgun (WGS) entry which is preliminary data.</text>
</comment>
<keyword evidence="7" id="KW-1185">Reference proteome</keyword>
<dbReference type="GO" id="GO:0005778">
    <property type="term" value="C:peroxisomal membrane"/>
    <property type="evidence" value="ECO:0007669"/>
    <property type="project" value="TreeGrafter"/>
</dbReference>
<gene>
    <name evidence="6" type="ORF">KQ657_003795</name>
</gene>
<sequence length="190" mass="22195">MPKTYILILGLVLLTFNAPYAYAIRRLLWRSVYVKLALGMLINVELITDEKIDEKSLLYANKVSSSSSSATTTFVVVDTTSLPGKKIVRFDILENERRWLILGWSKNVVDRPPYSYKANPTIACSSPNDFELPSDADDIHKYLFEWLDQRWKASSWVYTDSHWKKPEKTDGFYKNTRERIWSRRAYLITK</sequence>
<dbReference type="PANTHER" id="PTHR31679:SF2">
    <property type="entry name" value="PEROXISOMAL MEMBRANE PROTEIN PEX30-RELATED"/>
    <property type="match status" value="1"/>
</dbReference>
<feature type="domain" description="TECPR1-like DysF" evidence="5">
    <location>
        <begin position="2"/>
        <end position="183"/>
    </location>
</feature>
<dbReference type="AlphaFoldDB" id="A0A9P8AJV8"/>
<keyword evidence="2" id="KW-0812">Transmembrane</keyword>
<name>A0A9P8AJV8_9ASCO</name>
<dbReference type="EMBL" id="JAHMUF010000004">
    <property type="protein sequence ID" value="KAG7195269.1"/>
    <property type="molecule type" value="Genomic_DNA"/>
</dbReference>
<evidence type="ECO:0000313" key="7">
    <source>
        <dbReference type="Proteomes" id="UP000790833"/>
    </source>
</evidence>
<evidence type="ECO:0000256" key="2">
    <source>
        <dbReference type="ARBA" id="ARBA00022692"/>
    </source>
</evidence>
<proteinExistence type="predicted"/>
<protein>
    <recommendedName>
        <fullName evidence="5">TECPR1-like DysF domain-containing protein</fullName>
    </recommendedName>
</protein>
<evidence type="ECO:0000256" key="1">
    <source>
        <dbReference type="ARBA" id="ARBA00004308"/>
    </source>
</evidence>
<organism evidence="6 7">
    <name type="scientific">Scheffersomyces spartinae</name>
    <dbReference type="NCBI Taxonomy" id="45513"/>
    <lineage>
        <taxon>Eukaryota</taxon>
        <taxon>Fungi</taxon>
        <taxon>Dikarya</taxon>
        <taxon>Ascomycota</taxon>
        <taxon>Saccharomycotina</taxon>
        <taxon>Pichiomycetes</taxon>
        <taxon>Debaryomycetaceae</taxon>
        <taxon>Scheffersomyces</taxon>
    </lineage>
</organism>
<dbReference type="OrthoDB" id="5586090at2759"/>
<dbReference type="Pfam" id="PF06398">
    <property type="entry name" value="Pex24p"/>
    <property type="match status" value="1"/>
</dbReference>
<reference evidence="6" key="1">
    <citation type="submission" date="2021-03" db="EMBL/GenBank/DDBJ databases">
        <authorList>
            <person name="Palmer J.M."/>
        </authorList>
    </citation>
    <scope>NUCLEOTIDE SEQUENCE</scope>
    <source>
        <strain evidence="6">ARV_011</strain>
    </source>
</reference>
<dbReference type="InterPro" id="IPR052646">
    <property type="entry name" value="Peroxisomal_PEX28-32"/>
</dbReference>
<dbReference type="GO" id="GO:0012505">
    <property type="term" value="C:endomembrane system"/>
    <property type="evidence" value="ECO:0007669"/>
    <property type="project" value="UniProtKB-SubCell"/>
</dbReference>
<dbReference type="GeneID" id="66117169"/>
<evidence type="ECO:0000259" key="5">
    <source>
        <dbReference type="Pfam" id="PF06398"/>
    </source>
</evidence>
<comment type="subcellular location">
    <subcellularLocation>
        <location evidence="1">Endomembrane system</location>
    </subcellularLocation>
</comment>
<keyword evidence="4" id="KW-0472">Membrane</keyword>
<dbReference type="GO" id="GO:0007031">
    <property type="term" value="P:peroxisome organization"/>
    <property type="evidence" value="ECO:0007669"/>
    <property type="project" value="UniProtKB-ARBA"/>
</dbReference>
<evidence type="ECO:0000256" key="4">
    <source>
        <dbReference type="ARBA" id="ARBA00023136"/>
    </source>
</evidence>
<accession>A0A9P8AJV8</accession>